<evidence type="ECO:0000256" key="4">
    <source>
        <dbReference type="ARBA" id="ARBA00023157"/>
    </source>
</evidence>
<name>A0A0G0JNP7_9BACT</name>
<dbReference type="SUPFAM" id="SSF52833">
    <property type="entry name" value="Thioredoxin-like"/>
    <property type="match status" value="1"/>
</dbReference>
<reference evidence="9 10" key="1">
    <citation type="journal article" date="2015" name="Nature">
        <title>rRNA introns, odd ribosomes, and small enigmatic genomes across a large radiation of phyla.</title>
        <authorList>
            <person name="Brown C.T."/>
            <person name="Hug L.A."/>
            <person name="Thomas B.C."/>
            <person name="Sharon I."/>
            <person name="Castelle C.J."/>
            <person name="Singh A."/>
            <person name="Wilkins M.J."/>
            <person name="Williams K.H."/>
            <person name="Banfield J.F."/>
        </authorList>
    </citation>
    <scope>NUCLEOTIDE SEQUENCE [LARGE SCALE GENOMIC DNA]</scope>
</reference>
<evidence type="ECO:0000256" key="7">
    <source>
        <dbReference type="SAM" id="Phobius"/>
    </source>
</evidence>
<evidence type="ECO:0000259" key="8">
    <source>
        <dbReference type="Pfam" id="PF13462"/>
    </source>
</evidence>
<feature type="transmembrane region" description="Helical" evidence="7">
    <location>
        <begin position="25"/>
        <end position="42"/>
    </location>
</feature>
<evidence type="ECO:0000313" key="9">
    <source>
        <dbReference type="EMBL" id="KKQ29716.1"/>
    </source>
</evidence>
<gene>
    <name evidence="9" type="ORF">US45_C0058G0005</name>
</gene>
<protein>
    <submittedName>
        <fullName evidence="9">DsbA oxidoreductase</fullName>
    </submittedName>
</protein>
<organism evidence="9 10">
    <name type="scientific">Candidatus Nomurabacteria bacterium GW2011_GWA1_37_20</name>
    <dbReference type="NCBI Taxonomy" id="1618729"/>
    <lineage>
        <taxon>Bacteria</taxon>
        <taxon>Candidatus Nomuraibacteriota</taxon>
    </lineage>
</organism>
<keyword evidence="5" id="KW-0676">Redox-active center</keyword>
<accession>A0A0G0JNP7</accession>
<keyword evidence="7" id="KW-1133">Transmembrane helix</keyword>
<proteinExistence type="inferred from homology"/>
<dbReference type="InterPro" id="IPR036249">
    <property type="entry name" value="Thioredoxin-like_sf"/>
</dbReference>
<dbReference type="EMBL" id="LBTA01000058">
    <property type="protein sequence ID" value="KKQ29716.1"/>
    <property type="molecule type" value="Genomic_DNA"/>
</dbReference>
<comment type="caution">
    <text evidence="9">The sequence shown here is derived from an EMBL/GenBank/DDBJ whole genome shotgun (WGS) entry which is preliminary data.</text>
</comment>
<dbReference type="Gene3D" id="3.40.30.10">
    <property type="entry name" value="Glutaredoxin"/>
    <property type="match status" value="1"/>
</dbReference>
<keyword evidence="7" id="KW-0812">Transmembrane</keyword>
<dbReference type="Proteomes" id="UP000034701">
    <property type="component" value="Unassembled WGS sequence"/>
</dbReference>
<dbReference type="PANTHER" id="PTHR13887">
    <property type="entry name" value="GLUTATHIONE S-TRANSFERASE KAPPA"/>
    <property type="match status" value="1"/>
</dbReference>
<evidence type="ECO:0000313" key="10">
    <source>
        <dbReference type="Proteomes" id="UP000034701"/>
    </source>
</evidence>
<keyword evidence="2" id="KW-0732">Signal</keyword>
<dbReference type="Pfam" id="PF13462">
    <property type="entry name" value="Thioredoxin_4"/>
    <property type="match status" value="1"/>
</dbReference>
<keyword evidence="7" id="KW-0472">Membrane</keyword>
<dbReference type="GO" id="GO:0016491">
    <property type="term" value="F:oxidoreductase activity"/>
    <property type="evidence" value="ECO:0007669"/>
    <property type="project" value="UniProtKB-KW"/>
</dbReference>
<feature type="compositionally biased region" description="Basic and acidic residues" evidence="6">
    <location>
        <begin position="1"/>
        <end position="14"/>
    </location>
</feature>
<feature type="region of interest" description="Disordered" evidence="6">
    <location>
        <begin position="1"/>
        <end position="20"/>
    </location>
</feature>
<keyword evidence="4" id="KW-1015">Disulfide bond</keyword>
<sequence>MEEYNIENKEENKNTGDQNNGQKQIAGAILVVGILIAGAILLKGGKLSNIPAERTEGVPVTILTPVGTGDKTIGNSQAKITLILYEDFQCPFCGAVSGLASNTDTVKYLKKIDPSWSPFMTGINEYVKNGDVQFVYRDWAFLGPESIKSAEAARCAGDQGKFWEYHDYLYAHQNGENKGGFSTPNLKTFAKGLGLNSATFDQCLESGKYTQVITLSKTEGINAGVTGTPKGFILKNGKIVATIDGAESWTTVKPKIDNALK</sequence>
<evidence type="ECO:0000256" key="3">
    <source>
        <dbReference type="ARBA" id="ARBA00023002"/>
    </source>
</evidence>
<evidence type="ECO:0000256" key="5">
    <source>
        <dbReference type="ARBA" id="ARBA00023284"/>
    </source>
</evidence>
<keyword evidence="3" id="KW-0560">Oxidoreductase</keyword>
<feature type="domain" description="Thioredoxin-like fold" evidence="8">
    <location>
        <begin position="124"/>
        <end position="247"/>
    </location>
</feature>
<dbReference type="InterPro" id="IPR012336">
    <property type="entry name" value="Thioredoxin-like_fold"/>
</dbReference>
<evidence type="ECO:0000256" key="1">
    <source>
        <dbReference type="ARBA" id="ARBA00005791"/>
    </source>
</evidence>
<dbReference type="PANTHER" id="PTHR13887:SF14">
    <property type="entry name" value="DISULFIDE BOND FORMATION PROTEIN D"/>
    <property type="match status" value="1"/>
</dbReference>
<comment type="similarity">
    <text evidence="1">Belongs to the thioredoxin family. DsbA subfamily.</text>
</comment>
<evidence type="ECO:0000256" key="6">
    <source>
        <dbReference type="SAM" id="MobiDB-lite"/>
    </source>
</evidence>
<evidence type="ECO:0000256" key="2">
    <source>
        <dbReference type="ARBA" id="ARBA00022729"/>
    </source>
</evidence>
<dbReference type="AlphaFoldDB" id="A0A0G0JNP7"/>